<comment type="caution">
    <text evidence="1">The sequence shown here is derived from an EMBL/GenBank/DDBJ whole genome shotgun (WGS) entry which is preliminary data.</text>
</comment>
<protein>
    <submittedName>
        <fullName evidence="1">Uncharacterized protein</fullName>
    </submittedName>
</protein>
<organism evidence="1 2">
    <name type="scientific">Microbispora corallina</name>
    <dbReference type="NCBI Taxonomy" id="83302"/>
    <lineage>
        <taxon>Bacteria</taxon>
        <taxon>Bacillati</taxon>
        <taxon>Actinomycetota</taxon>
        <taxon>Actinomycetes</taxon>
        <taxon>Streptosporangiales</taxon>
        <taxon>Streptosporangiaceae</taxon>
        <taxon>Microbispora</taxon>
    </lineage>
</organism>
<evidence type="ECO:0000313" key="1">
    <source>
        <dbReference type="EMBL" id="GIH38296.1"/>
    </source>
</evidence>
<accession>A0ABQ4FTZ4</accession>
<reference evidence="1 2" key="1">
    <citation type="submission" date="2021-01" db="EMBL/GenBank/DDBJ databases">
        <title>Whole genome shotgun sequence of Microbispora corallina NBRC 16416.</title>
        <authorList>
            <person name="Komaki H."/>
            <person name="Tamura T."/>
        </authorList>
    </citation>
    <scope>NUCLEOTIDE SEQUENCE [LARGE SCALE GENOMIC DNA]</scope>
    <source>
        <strain evidence="1 2">NBRC 16416</strain>
    </source>
</reference>
<dbReference type="RefSeq" id="WP_204055914.1">
    <property type="nucleotide sequence ID" value="NZ_BAAAGP010000005.1"/>
</dbReference>
<name>A0ABQ4FTZ4_9ACTN</name>
<sequence length="95" mass="10238">MDDPLPDIGPRLLGAGERLAERIGREQVASIVKQFVEGVTWQTWLKESGVELLEMARGRIDLGHEPDPETAALIADLLGVLMAVSMEVGFGPSPS</sequence>
<dbReference type="Proteomes" id="UP000603904">
    <property type="component" value="Unassembled WGS sequence"/>
</dbReference>
<proteinExistence type="predicted"/>
<evidence type="ECO:0000313" key="2">
    <source>
        <dbReference type="Proteomes" id="UP000603904"/>
    </source>
</evidence>
<keyword evidence="2" id="KW-1185">Reference proteome</keyword>
<dbReference type="EMBL" id="BOOC01000003">
    <property type="protein sequence ID" value="GIH38296.1"/>
    <property type="molecule type" value="Genomic_DNA"/>
</dbReference>
<gene>
    <name evidence="1" type="ORF">Mco01_12960</name>
</gene>